<gene>
    <name evidence="6" type="ORF">CBW46_013220</name>
</gene>
<keyword evidence="3 5" id="KW-1133">Transmembrane helix</keyword>
<dbReference type="Pfam" id="PF02674">
    <property type="entry name" value="Colicin_V"/>
    <property type="match status" value="1"/>
</dbReference>
<dbReference type="EMBL" id="NHRJ02000007">
    <property type="protein sequence ID" value="PZE20395.1"/>
    <property type="molecule type" value="Genomic_DNA"/>
</dbReference>
<dbReference type="InterPro" id="IPR003825">
    <property type="entry name" value="Colicin-V_CvpA"/>
</dbReference>
<feature type="transmembrane region" description="Helical" evidence="5">
    <location>
        <begin position="6"/>
        <end position="24"/>
    </location>
</feature>
<comment type="subcellular location">
    <subcellularLocation>
        <location evidence="1">Membrane</location>
        <topology evidence="1">Multi-pass membrane protein</topology>
    </subcellularLocation>
</comment>
<organism evidence="6 7">
    <name type="scientific">Paenibacillus xerothermodurans</name>
    <dbReference type="NCBI Taxonomy" id="1977292"/>
    <lineage>
        <taxon>Bacteria</taxon>
        <taxon>Bacillati</taxon>
        <taxon>Bacillota</taxon>
        <taxon>Bacilli</taxon>
        <taxon>Bacillales</taxon>
        <taxon>Paenibacillaceae</taxon>
        <taxon>Paenibacillus</taxon>
    </lineage>
</organism>
<evidence type="ECO:0000256" key="2">
    <source>
        <dbReference type="ARBA" id="ARBA00022692"/>
    </source>
</evidence>
<evidence type="ECO:0000313" key="6">
    <source>
        <dbReference type="EMBL" id="PZE20395.1"/>
    </source>
</evidence>
<protein>
    <submittedName>
        <fullName evidence="6">CvpA family protein</fullName>
    </submittedName>
</protein>
<dbReference type="PANTHER" id="PTHR37306">
    <property type="entry name" value="COLICIN V PRODUCTION PROTEIN"/>
    <property type="match status" value="1"/>
</dbReference>
<feature type="transmembrane region" description="Helical" evidence="5">
    <location>
        <begin position="79"/>
        <end position="100"/>
    </location>
</feature>
<keyword evidence="2 5" id="KW-0812">Transmembrane</keyword>
<feature type="transmembrane region" description="Helical" evidence="5">
    <location>
        <begin position="31"/>
        <end position="53"/>
    </location>
</feature>
<feature type="transmembrane region" description="Helical" evidence="5">
    <location>
        <begin position="121"/>
        <end position="143"/>
    </location>
</feature>
<reference evidence="6" key="1">
    <citation type="submission" date="2018-06" db="EMBL/GenBank/DDBJ databases">
        <title>Paenibacillus xerothermodurans sp. nov. an extremely dry heat resistant spore forming bacterium isolated from the soil of Cape Canaveral, Florida.</title>
        <authorList>
            <person name="Seuylemezian A."/>
            <person name="Kaur N."/>
            <person name="Patil P."/>
            <person name="Patil P."/>
            <person name="Mayilraj S."/>
            <person name="Vaishampayan P."/>
        </authorList>
    </citation>
    <scope>NUCLEOTIDE SEQUENCE [LARGE SCALE GENOMIC DNA]</scope>
    <source>
        <strain evidence="6">ATCC 27380</strain>
    </source>
</reference>
<accession>A0A2W1NLR5</accession>
<evidence type="ECO:0000256" key="4">
    <source>
        <dbReference type="ARBA" id="ARBA00023136"/>
    </source>
</evidence>
<evidence type="ECO:0000313" key="7">
    <source>
        <dbReference type="Proteomes" id="UP000214746"/>
    </source>
</evidence>
<dbReference type="AlphaFoldDB" id="A0A2W1NLR5"/>
<sequence>MNGLDWTAAVVIAAGTLLGFYRGLVSQLVSVAGLVLAYIAAFAFYQAVAPWVAKTLALPASETYQKYEFLVQRLRLDTYIYNAIAFALLLFGVKIALSFAGRILNLIALAPGVKLVNKWSGAMLGLAESLLLIIIAVQVMAAVPNDAVQQVLAGSRSAPYMLDAVPSLTDKLQQLWARKAP</sequence>
<keyword evidence="4 5" id="KW-0472">Membrane</keyword>
<dbReference type="PANTHER" id="PTHR37306:SF1">
    <property type="entry name" value="COLICIN V PRODUCTION PROTEIN"/>
    <property type="match status" value="1"/>
</dbReference>
<evidence type="ECO:0000256" key="5">
    <source>
        <dbReference type="SAM" id="Phobius"/>
    </source>
</evidence>
<keyword evidence="7" id="KW-1185">Reference proteome</keyword>
<evidence type="ECO:0000256" key="1">
    <source>
        <dbReference type="ARBA" id="ARBA00004141"/>
    </source>
</evidence>
<dbReference type="RefSeq" id="WP_089200475.1">
    <property type="nucleotide sequence ID" value="NZ_NHRJ02000007.1"/>
</dbReference>
<dbReference type="OrthoDB" id="1809613at2"/>
<dbReference type="GO" id="GO:0016020">
    <property type="term" value="C:membrane"/>
    <property type="evidence" value="ECO:0007669"/>
    <property type="project" value="UniProtKB-SubCell"/>
</dbReference>
<dbReference type="GO" id="GO:0009403">
    <property type="term" value="P:toxin biosynthetic process"/>
    <property type="evidence" value="ECO:0007669"/>
    <property type="project" value="InterPro"/>
</dbReference>
<proteinExistence type="predicted"/>
<comment type="caution">
    <text evidence="6">The sequence shown here is derived from an EMBL/GenBank/DDBJ whole genome shotgun (WGS) entry which is preliminary data.</text>
</comment>
<evidence type="ECO:0000256" key="3">
    <source>
        <dbReference type="ARBA" id="ARBA00022989"/>
    </source>
</evidence>
<dbReference type="Proteomes" id="UP000214746">
    <property type="component" value="Unassembled WGS sequence"/>
</dbReference>
<name>A0A2W1NLR5_PAEXE</name>